<name>A0AA39M538_9BILA</name>
<evidence type="ECO:0000313" key="2">
    <source>
        <dbReference type="Proteomes" id="UP001175271"/>
    </source>
</evidence>
<dbReference type="AlphaFoldDB" id="A0AA39M538"/>
<sequence length="323" mass="38209">MDAVPYNFIHDVAVLAEWQCFSQLQSPLWESVAQLYSSNCEYFTVSFRQTERGIEHIIWSYSDGCITPEYVRKNYRFVRVYRVVVDILHDDERREWANAAVLSEEKTKEMLETMLCARSQLSMQAEPQFLSAQRTLMSLLRDNLRFTTLRLAYHGEIAEEFLSYQIDHSKILKEVLLGESEWPNSVLTLIKKFCLQRRKNSVKACFSRTKIEGFDAVEFIEEFVDFWKQNGHLMCKFNYEVDEQTWSSLTEKEIDDYSCYTHALRHPTEKSIAYVWGGKVDGYVEFYRCVCSNNRPESRECRAKCYYPRMGINVTEERVGEEW</sequence>
<gene>
    <name evidence="1" type="ORF">QR680_015163</name>
</gene>
<comment type="caution">
    <text evidence="1">The sequence shown here is derived from an EMBL/GenBank/DDBJ whole genome shotgun (WGS) entry which is preliminary data.</text>
</comment>
<dbReference type="EMBL" id="JAUCMV010000002">
    <property type="protein sequence ID" value="KAK0421292.1"/>
    <property type="molecule type" value="Genomic_DNA"/>
</dbReference>
<proteinExistence type="predicted"/>
<evidence type="ECO:0000313" key="1">
    <source>
        <dbReference type="EMBL" id="KAK0421292.1"/>
    </source>
</evidence>
<organism evidence="1 2">
    <name type="scientific">Steinernema hermaphroditum</name>
    <dbReference type="NCBI Taxonomy" id="289476"/>
    <lineage>
        <taxon>Eukaryota</taxon>
        <taxon>Metazoa</taxon>
        <taxon>Ecdysozoa</taxon>
        <taxon>Nematoda</taxon>
        <taxon>Chromadorea</taxon>
        <taxon>Rhabditida</taxon>
        <taxon>Tylenchina</taxon>
        <taxon>Panagrolaimomorpha</taxon>
        <taxon>Strongyloidoidea</taxon>
        <taxon>Steinernematidae</taxon>
        <taxon>Steinernema</taxon>
    </lineage>
</organism>
<accession>A0AA39M538</accession>
<keyword evidence="2" id="KW-1185">Reference proteome</keyword>
<dbReference type="Proteomes" id="UP001175271">
    <property type="component" value="Unassembled WGS sequence"/>
</dbReference>
<reference evidence="1" key="1">
    <citation type="submission" date="2023-06" db="EMBL/GenBank/DDBJ databases">
        <title>Genomic analysis of the entomopathogenic nematode Steinernema hermaphroditum.</title>
        <authorList>
            <person name="Schwarz E.M."/>
            <person name="Heppert J.K."/>
            <person name="Baniya A."/>
            <person name="Schwartz H.T."/>
            <person name="Tan C.-H."/>
            <person name="Antoshechkin I."/>
            <person name="Sternberg P.W."/>
            <person name="Goodrich-Blair H."/>
            <person name="Dillman A.R."/>
        </authorList>
    </citation>
    <scope>NUCLEOTIDE SEQUENCE</scope>
    <source>
        <strain evidence="1">PS9179</strain>
        <tissue evidence="1">Whole animal</tissue>
    </source>
</reference>
<protein>
    <submittedName>
        <fullName evidence="1">Uncharacterized protein</fullName>
    </submittedName>
</protein>